<gene>
    <name evidence="2" type="ORF">IFE08_09955</name>
</gene>
<dbReference type="PANTHER" id="PTHR36173">
    <property type="entry name" value="RIBONUCLEASE VAPC16-RELATED"/>
    <property type="match status" value="1"/>
</dbReference>
<organism evidence="2 3">
    <name type="scientific">Treponema pedis</name>
    <dbReference type="NCBI Taxonomy" id="409322"/>
    <lineage>
        <taxon>Bacteria</taxon>
        <taxon>Pseudomonadati</taxon>
        <taxon>Spirochaetota</taxon>
        <taxon>Spirochaetia</taxon>
        <taxon>Spirochaetales</taxon>
        <taxon>Treponemataceae</taxon>
        <taxon>Treponema</taxon>
    </lineage>
</organism>
<name>A0A7S7AVT0_9SPIR</name>
<dbReference type="Proteomes" id="UP000593915">
    <property type="component" value="Chromosome"/>
</dbReference>
<evidence type="ECO:0000313" key="3">
    <source>
        <dbReference type="Proteomes" id="UP000593915"/>
    </source>
</evidence>
<dbReference type="Pfam" id="PF01850">
    <property type="entry name" value="PIN"/>
    <property type="match status" value="1"/>
</dbReference>
<evidence type="ECO:0000313" key="2">
    <source>
        <dbReference type="EMBL" id="QOW60157.1"/>
    </source>
</evidence>
<dbReference type="InterPro" id="IPR002716">
    <property type="entry name" value="PIN_dom"/>
</dbReference>
<sequence>MKILLDTHYLLWAFIDTSKIPKSVYNKLLADENEVFYSQASLWEISIKFNMGKLSLNGMNPEGFYEEVENSFLKCRPFKSDELITFYKLPIEHKDPFDRIMIWQSIRSGYYFLSVDSKVVNYKKYGLKILS</sequence>
<dbReference type="CDD" id="cd09872">
    <property type="entry name" value="PIN_Sll0205-like"/>
    <property type="match status" value="1"/>
</dbReference>
<evidence type="ECO:0000259" key="1">
    <source>
        <dbReference type="Pfam" id="PF01850"/>
    </source>
</evidence>
<accession>A0A7S7AVT0</accession>
<dbReference type="AlphaFoldDB" id="A0A7S7AVT0"/>
<proteinExistence type="predicted"/>
<dbReference type="InterPro" id="IPR041705">
    <property type="entry name" value="PIN_Sll0205"/>
</dbReference>
<reference evidence="2 3" key="1">
    <citation type="submission" date="2020-09" db="EMBL/GenBank/DDBJ databases">
        <title>Characterization of Treponema spp. from bovine digital dermatitis in Korea.</title>
        <authorList>
            <person name="Espiritu H.M."/>
            <person name="Cho Y.I."/>
            <person name="Mamuad L."/>
        </authorList>
    </citation>
    <scope>NUCLEOTIDE SEQUENCE [LARGE SCALE GENOMIC DNA]</scope>
    <source>
        <strain evidence="2 3">KS1</strain>
    </source>
</reference>
<dbReference type="InterPro" id="IPR029060">
    <property type="entry name" value="PIN-like_dom_sf"/>
</dbReference>
<dbReference type="InterPro" id="IPR052919">
    <property type="entry name" value="TA_system_RNase"/>
</dbReference>
<dbReference type="EMBL" id="CP061839">
    <property type="protein sequence ID" value="QOW60157.1"/>
    <property type="molecule type" value="Genomic_DNA"/>
</dbReference>
<protein>
    <submittedName>
        <fullName evidence="2">Type II toxin-antitoxin system VapC family toxin</fullName>
    </submittedName>
</protein>
<dbReference type="SUPFAM" id="SSF88723">
    <property type="entry name" value="PIN domain-like"/>
    <property type="match status" value="1"/>
</dbReference>
<dbReference type="RefSeq" id="WP_194075748.1">
    <property type="nucleotide sequence ID" value="NZ_CP061839.1"/>
</dbReference>
<feature type="domain" description="PIN" evidence="1">
    <location>
        <begin position="3"/>
        <end position="119"/>
    </location>
</feature>
<dbReference type="PANTHER" id="PTHR36173:SF2">
    <property type="entry name" value="RIBONUCLEASE VAPC16"/>
    <property type="match status" value="1"/>
</dbReference>